<dbReference type="InterPro" id="IPR039425">
    <property type="entry name" value="RNA_pol_sigma-70-like"/>
</dbReference>
<evidence type="ECO:0000259" key="6">
    <source>
        <dbReference type="Pfam" id="PF08281"/>
    </source>
</evidence>
<dbReference type="Gene3D" id="1.10.10.10">
    <property type="entry name" value="Winged helix-like DNA-binding domain superfamily/Winged helix DNA-binding domain"/>
    <property type="match status" value="1"/>
</dbReference>
<dbReference type="InterPro" id="IPR013324">
    <property type="entry name" value="RNA_pol_sigma_r3/r4-like"/>
</dbReference>
<comment type="caution">
    <text evidence="7">The sequence shown here is derived from an EMBL/GenBank/DDBJ whole genome shotgun (WGS) entry which is preliminary data.</text>
</comment>
<comment type="similarity">
    <text evidence="1">Belongs to the sigma-70 factor family. ECF subfamily.</text>
</comment>
<dbReference type="InterPro" id="IPR014284">
    <property type="entry name" value="RNA_pol_sigma-70_dom"/>
</dbReference>
<dbReference type="PANTHER" id="PTHR43133">
    <property type="entry name" value="RNA POLYMERASE ECF-TYPE SIGMA FACTO"/>
    <property type="match status" value="1"/>
</dbReference>
<keyword evidence="3" id="KW-0731">Sigma factor</keyword>
<evidence type="ECO:0000259" key="5">
    <source>
        <dbReference type="Pfam" id="PF04542"/>
    </source>
</evidence>
<evidence type="ECO:0000256" key="1">
    <source>
        <dbReference type="ARBA" id="ARBA00010641"/>
    </source>
</evidence>
<dbReference type="Pfam" id="PF04542">
    <property type="entry name" value="Sigma70_r2"/>
    <property type="match status" value="1"/>
</dbReference>
<dbReference type="Proteomes" id="UP001617427">
    <property type="component" value="Unassembled WGS sequence"/>
</dbReference>
<organism evidence="7 8">
    <name type="scientific">Herbaspirillum chlorophenolicum</name>
    <dbReference type="NCBI Taxonomy" id="211589"/>
    <lineage>
        <taxon>Bacteria</taxon>
        <taxon>Pseudomonadati</taxon>
        <taxon>Pseudomonadota</taxon>
        <taxon>Betaproteobacteria</taxon>
        <taxon>Burkholderiales</taxon>
        <taxon>Oxalobacteraceae</taxon>
        <taxon>Herbaspirillum</taxon>
    </lineage>
</organism>
<dbReference type="RefSeq" id="WP_402699901.1">
    <property type="nucleotide sequence ID" value="NZ_JBIUZV010000004.1"/>
</dbReference>
<dbReference type="Gene3D" id="1.10.1740.10">
    <property type="match status" value="1"/>
</dbReference>
<keyword evidence="2" id="KW-0805">Transcription regulation</keyword>
<proteinExistence type="inferred from homology"/>
<evidence type="ECO:0000313" key="8">
    <source>
        <dbReference type="Proteomes" id="UP001617427"/>
    </source>
</evidence>
<reference evidence="7 8" key="1">
    <citation type="submission" date="2024-10" db="EMBL/GenBank/DDBJ databases">
        <title>The Natural Products Discovery Center: Release of the First 8490 Sequenced Strains for Exploring Actinobacteria Biosynthetic Diversity.</title>
        <authorList>
            <person name="Kalkreuter E."/>
            <person name="Kautsar S.A."/>
            <person name="Yang D."/>
            <person name="Bader C.D."/>
            <person name="Teijaro C.N."/>
            <person name="Fluegel L."/>
            <person name="Davis C.M."/>
            <person name="Simpson J.R."/>
            <person name="Lauterbach L."/>
            <person name="Steele A.D."/>
            <person name="Gui C."/>
            <person name="Meng S."/>
            <person name="Li G."/>
            <person name="Viehrig K."/>
            <person name="Ye F."/>
            <person name="Su P."/>
            <person name="Kiefer A.F."/>
            <person name="Nichols A."/>
            <person name="Cepeda A.J."/>
            <person name="Yan W."/>
            <person name="Fan B."/>
            <person name="Jiang Y."/>
            <person name="Adhikari A."/>
            <person name="Zheng C.-J."/>
            <person name="Schuster L."/>
            <person name="Cowan T.M."/>
            <person name="Smanski M.J."/>
            <person name="Chevrette M.G."/>
            <person name="De Carvalho L.P.S."/>
            <person name="Shen B."/>
        </authorList>
    </citation>
    <scope>NUCLEOTIDE SEQUENCE [LARGE SCALE GENOMIC DNA]</scope>
    <source>
        <strain evidence="7 8">NPDC087045</strain>
    </source>
</reference>
<dbReference type="InterPro" id="IPR013325">
    <property type="entry name" value="RNA_pol_sigma_r2"/>
</dbReference>
<protein>
    <submittedName>
        <fullName evidence="7">Sigma-70 family RNA polymerase sigma factor</fullName>
    </submittedName>
</protein>
<dbReference type="SUPFAM" id="SSF88659">
    <property type="entry name" value="Sigma3 and sigma4 domains of RNA polymerase sigma factors"/>
    <property type="match status" value="1"/>
</dbReference>
<keyword evidence="8" id="KW-1185">Reference proteome</keyword>
<evidence type="ECO:0000256" key="4">
    <source>
        <dbReference type="ARBA" id="ARBA00023163"/>
    </source>
</evidence>
<feature type="domain" description="RNA polymerase sigma factor 70 region 4 type 2" evidence="6">
    <location>
        <begin position="160"/>
        <end position="211"/>
    </location>
</feature>
<evidence type="ECO:0000313" key="7">
    <source>
        <dbReference type="EMBL" id="MFJ3046008.1"/>
    </source>
</evidence>
<feature type="domain" description="RNA polymerase sigma-70 region 2" evidence="5">
    <location>
        <begin position="64"/>
        <end position="124"/>
    </location>
</feature>
<name>A0ABW8EYX6_9BURK</name>
<dbReference type="PANTHER" id="PTHR43133:SF63">
    <property type="entry name" value="RNA POLYMERASE SIGMA FACTOR FECI-RELATED"/>
    <property type="match status" value="1"/>
</dbReference>
<dbReference type="InterPro" id="IPR007627">
    <property type="entry name" value="RNA_pol_sigma70_r2"/>
</dbReference>
<dbReference type="Pfam" id="PF08281">
    <property type="entry name" value="Sigma70_r4_2"/>
    <property type="match status" value="1"/>
</dbReference>
<dbReference type="InterPro" id="IPR013249">
    <property type="entry name" value="RNA_pol_sigma70_r4_t2"/>
</dbReference>
<sequence>MKSGRRPHLPSGDLKWVILFGPSKNRNINIIMIIIYNFEVFHVIRQVPLLQRDPSPGLISALVHHYDELVDHLRRRFGDKGFARDVMQDVCVQLLEQPPQTAVHTPFAFLRRVSTHLAIDRYRVEEGRRALVESVADLPDCAADTPSHEDRLETHQNLDVLINVIENLPPRCREVFIMHKIHQIPQAQVAGHLNISRQMVEKHLRVGMAACRARLQADERN</sequence>
<evidence type="ECO:0000256" key="2">
    <source>
        <dbReference type="ARBA" id="ARBA00023015"/>
    </source>
</evidence>
<gene>
    <name evidence="7" type="ORF">ACIPEN_09265</name>
</gene>
<evidence type="ECO:0000256" key="3">
    <source>
        <dbReference type="ARBA" id="ARBA00023082"/>
    </source>
</evidence>
<dbReference type="EMBL" id="JBIUZV010000004">
    <property type="protein sequence ID" value="MFJ3046008.1"/>
    <property type="molecule type" value="Genomic_DNA"/>
</dbReference>
<keyword evidence="4" id="KW-0804">Transcription</keyword>
<accession>A0ABW8EYX6</accession>
<dbReference type="NCBIfam" id="TIGR02937">
    <property type="entry name" value="sigma70-ECF"/>
    <property type="match status" value="1"/>
</dbReference>
<dbReference type="SUPFAM" id="SSF88946">
    <property type="entry name" value="Sigma2 domain of RNA polymerase sigma factors"/>
    <property type="match status" value="1"/>
</dbReference>
<dbReference type="InterPro" id="IPR036388">
    <property type="entry name" value="WH-like_DNA-bd_sf"/>
</dbReference>